<comment type="caution">
    <text evidence="2">The sequence shown here is derived from an EMBL/GenBank/DDBJ whole genome shotgun (WGS) entry which is preliminary data.</text>
</comment>
<feature type="region of interest" description="Disordered" evidence="1">
    <location>
        <begin position="40"/>
        <end position="61"/>
    </location>
</feature>
<sequence>MATEGNQEDGTLHSGKSSVGSSSNPCYEIVKQAKNKIKFSKASKTSTRKIEQGTSNYRMGPILPSLHVSKLARPKVPVQTLKRKPLGPVRVKEMKLIAATLKSKEKPVVGGSYRLAASRIENVKALAASGKENIVKGRAAGSRTQKCNSKGVAAVTMVTVQKGTKIAFCKDMTELLESLFLNLDFYSNHPIEKENVGVKSRWVNAMDISQRPHFR</sequence>
<dbReference type="Proteomes" id="UP001457282">
    <property type="component" value="Unassembled WGS sequence"/>
</dbReference>
<feature type="compositionally biased region" description="Low complexity" evidence="1">
    <location>
        <begin position="14"/>
        <end position="23"/>
    </location>
</feature>
<evidence type="ECO:0000313" key="3">
    <source>
        <dbReference type="Proteomes" id="UP001457282"/>
    </source>
</evidence>
<gene>
    <name evidence="2" type="ORF">M0R45_015009</name>
</gene>
<evidence type="ECO:0000256" key="1">
    <source>
        <dbReference type="SAM" id="MobiDB-lite"/>
    </source>
</evidence>
<proteinExistence type="predicted"/>
<keyword evidence="3" id="KW-1185">Reference proteome</keyword>
<reference evidence="2 3" key="1">
    <citation type="journal article" date="2023" name="G3 (Bethesda)">
        <title>A chromosome-length genome assembly and annotation of blackberry (Rubus argutus, cv. 'Hillquist').</title>
        <authorList>
            <person name="Bruna T."/>
            <person name="Aryal R."/>
            <person name="Dudchenko O."/>
            <person name="Sargent D.J."/>
            <person name="Mead D."/>
            <person name="Buti M."/>
            <person name="Cavallini A."/>
            <person name="Hytonen T."/>
            <person name="Andres J."/>
            <person name="Pham M."/>
            <person name="Weisz D."/>
            <person name="Mascagni F."/>
            <person name="Usai G."/>
            <person name="Natali L."/>
            <person name="Bassil N."/>
            <person name="Fernandez G.E."/>
            <person name="Lomsadze A."/>
            <person name="Armour M."/>
            <person name="Olukolu B."/>
            <person name="Poorten T."/>
            <person name="Britton C."/>
            <person name="Davik J."/>
            <person name="Ashrafi H."/>
            <person name="Aiden E.L."/>
            <person name="Borodovsky M."/>
            <person name="Worthington M."/>
        </authorList>
    </citation>
    <scope>NUCLEOTIDE SEQUENCE [LARGE SCALE GENOMIC DNA]</scope>
    <source>
        <strain evidence="2">PI 553951</strain>
    </source>
</reference>
<accession>A0AAW1XNW9</accession>
<dbReference type="AlphaFoldDB" id="A0AAW1XNW9"/>
<feature type="region of interest" description="Disordered" evidence="1">
    <location>
        <begin position="1"/>
        <end position="24"/>
    </location>
</feature>
<protein>
    <submittedName>
        <fullName evidence="2">Uncharacterized protein</fullName>
    </submittedName>
</protein>
<evidence type="ECO:0000313" key="2">
    <source>
        <dbReference type="EMBL" id="KAK9938259.1"/>
    </source>
</evidence>
<dbReference type="EMBL" id="JBEDUW010000003">
    <property type="protein sequence ID" value="KAK9938259.1"/>
    <property type="molecule type" value="Genomic_DNA"/>
</dbReference>
<organism evidence="2 3">
    <name type="scientific">Rubus argutus</name>
    <name type="common">Southern blackberry</name>
    <dbReference type="NCBI Taxonomy" id="59490"/>
    <lineage>
        <taxon>Eukaryota</taxon>
        <taxon>Viridiplantae</taxon>
        <taxon>Streptophyta</taxon>
        <taxon>Embryophyta</taxon>
        <taxon>Tracheophyta</taxon>
        <taxon>Spermatophyta</taxon>
        <taxon>Magnoliopsida</taxon>
        <taxon>eudicotyledons</taxon>
        <taxon>Gunneridae</taxon>
        <taxon>Pentapetalae</taxon>
        <taxon>rosids</taxon>
        <taxon>fabids</taxon>
        <taxon>Rosales</taxon>
        <taxon>Rosaceae</taxon>
        <taxon>Rosoideae</taxon>
        <taxon>Rosoideae incertae sedis</taxon>
        <taxon>Rubus</taxon>
    </lineage>
</organism>
<name>A0AAW1XNW9_RUBAR</name>